<protein>
    <submittedName>
        <fullName evidence="1">Uncharacterized protein</fullName>
    </submittedName>
</protein>
<dbReference type="AlphaFoldDB" id="A0A4Q9N0G8"/>
<proteinExistence type="predicted"/>
<name>A0A4Q9N0G8_9APHY</name>
<organism evidence="1">
    <name type="scientific">Dichomitus squalens</name>
    <dbReference type="NCBI Taxonomy" id="114155"/>
    <lineage>
        <taxon>Eukaryota</taxon>
        <taxon>Fungi</taxon>
        <taxon>Dikarya</taxon>
        <taxon>Basidiomycota</taxon>
        <taxon>Agaricomycotina</taxon>
        <taxon>Agaricomycetes</taxon>
        <taxon>Polyporales</taxon>
        <taxon>Polyporaceae</taxon>
        <taxon>Dichomitus</taxon>
    </lineage>
</organism>
<gene>
    <name evidence="1" type="ORF">BD311DRAFT_433275</name>
</gene>
<reference evidence="1" key="1">
    <citation type="submission" date="2019-01" db="EMBL/GenBank/DDBJ databases">
        <title>Draft genome sequences of three monokaryotic isolates of the white-rot basidiomycete fungus Dichomitus squalens.</title>
        <authorList>
            <consortium name="DOE Joint Genome Institute"/>
            <person name="Lopez S.C."/>
            <person name="Andreopoulos B."/>
            <person name="Pangilinan J."/>
            <person name="Lipzen A."/>
            <person name="Riley R."/>
            <person name="Ahrendt S."/>
            <person name="Ng V."/>
            <person name="Barry K."/>
            <person name="Daum C."/>
            <person name="Grigoriev I.V."/>
            <person name="Hilden K.S."/>
            <person name="Makela M.R."/>
            <person name="de Vries R.P."/>
        </authorList>
    </citation>
    <scope>NUCLEOTIDE SEQUENCE [LARGE SCALE GENOMIC DNA]</scope>
    <source>
        <strain evidence="1">OM18370.1</strain>
    </source>
</reference>
<dbReference type="EMBL" id="ML143391">
    <property type="protein sequence ID" value="TBU33367.1"/>
    <property type="molecule type" value="Genomic_DNA"/>
</dbReference>
<dbReference type="Proteomes" id="UP000292957">
    <property type="component" value="Unassembled WGS sequence"/>
</dbReference>
<sequence length="161" mass="18357">MVSALDTPTVTVRPFRCNYLRVRFARPMPLRQQYGSGRDWQGTRLLHIVIRLRFLCLTVPGPNLTIPPSRVWRSENRALWLPPALDRRRSTRCLCAGALRLLSCAGAAWFFAQRRGFRRDEVRSMPPSISPLSHTCSSHSLRIAHICSLLLPIDAPCPNNR</sequence>
<accession>A0A4Q9N0G8</accession>
<evidence type="ECO:0000313" key="1">
    <source>
        <dbReference type="EMBL" id="TBU33367.1"/>
    </source>
</evidence>